<dbReference type="InterPro" id="IPR048341">
    <property type="entry name" value="DUF1285_N"/>
</dbReference>
<evidence type="ECO:0000259" key="2">
    <source>
        <dbReference type="Pfam" id="PF21028"/>
    </source>
</evidence>
<feature type="domain" description="DUF1285" evidence="1">
    <location>
        <begin position="22"/>
        <end position="89"/>
    </location>
</feature>
<dbReference type="AlphaFoldDB" id="A0A2T1KPY5"/>
<protein>
    <submittedName>
        <fullName evidence="3">DUF1285 domain-containing protein</fullName>
    </submittedName>
</protein>
<dbReference type="OrthoDB" id="3078366at2"/>
<dbReference type="Gene3D" id="3.10.540.10">
    <property type="entry name" value="duf1285 like domain"/>
    <property type="match status" value="1"/>
</dbReference>
<keyword evidence="4" id="KW-1185">Reference proteome</keyword>
<accession>A0A2T1KPY5</accession>
<proteinExistence type="predicted"/>
<dbReference type="InterPro" id="IPR023361">
    <property type="entry name" value="DUF1285_beta_roll_sf"/>
</dbReference>
<dbReference type="Gene3D" id="2.30.270.10">
    <property type="entry name" value="duf1285 protein"/>
    <property type="match status" value="1"/>
</dbReference>
<reference evidence="3 4" key="1">
    <citation type="submission" date="2018-03" db="EMBL/GenBank/DDBJ databases">
        <title>Marinobacter brunus sp. nov., a marine bacterium of Gamma-proteobacteria isolated from the surface seawater of the South China Sea.</title>
        <authorList>
            <person name="Cheng H."/>
            <person name="Wu Y.-H."/>
            <person name="Xamxidin M."/>
            <person name="Xu X.-W."/>
        </authorList>
    </citation>
    <scope>NUCLEOTIDE SEQUENCE [LARGE SCALE GENOMIC DNA]</scope>
    <source>
        <strain evidence="3 4">NH169-3</strain>
    </source>
</reference>
<feature type="domain" description="DUF1285" evidence="2">
    <location>
        <begin position="90"/>
        <end position="184"/>
    </location>
</feature>
<dbReference type="InterPro" id="IPR010707">
    <property type="entry name" value="DUF1285"/>
</dbReference>
<evidence type="ECO:0000313" key="3">
    <source>
        <dbReference type="EMBL" id="PSF12221.1"/>
    </source>
</evidence>
<gene>
    <name evidence="3" type="ORF">C7H09_04210</name>
</gene>
<name>A0A2T1KPY5_9GAMM</name>
<dbReference type="Pfam" id="PF21028">
    <property type="entry name" value="DUF1285_C"/>
    <property type="match status" value="1"/>
</dbReference>
<evidence type="ECO:0000259" key="1">
    <source>
        <dbReference type="Pfam" id="PF06938"/>
    </source>
</evidence>
<evidence type="ECO:0000313" key="4">
    <source>
        <dbReference type="Proteomes" id="UP000239866"/>
    </source>
</evidence>
<comment type="caution">
    <text evidence="3">The sequence shown here is derived from an EMBL/GenBank/DDBJ whole genome shotgun (WGS) entry which is preliminary data.</text>
</comment>
<dbReference type="Pfam" id="PF06938">
    <property type="entry name" value="DUF1285_N"/>
    <property type="match status" value="1"/>
</dbReference>
<dbReference type="InterPro" id="IPR048342">
    <property type="entry name" value="DUF1285_C"/>
</dbReference>
<dbReference type="RefSeq" id="WP_106761374.1">
    <property type="nucleotide sequence ID" value="NZ_PXNP01000015.1"/>
</dbReference>
<organism evidence="3 4">
    <name type="scientific">Marinobacter fuscus</name>
    <dbReference type="NCBI Taxonomy" id="2109942"/>
    <lineage>
        <taxon>Bacteria</taxon>
        <taxon>Pseudomonadati</taxon>
        <taxon>Pseudomonadota</taxon>
        <taxon>Gammaproteobacteria</taxon>
        <taxon>Pseudomonadales</taxon>
        <taxon>Marinobacteraceae</taxon>
        <taxon>Marinobacter</taxon>
    </lineage>
</organism>
<dbReference type="PIRSF" id="PIRSF029557">
    <property type="entry name" value="UCP029557"/>
    <property type="match status" value="1"/>
</dbReference>
<dbReference type="EMBL" id="PXNP01000015">
    <property type="protein sequence ID" value="PSF12221.1"/>
    <property type="molecule type" value="Genomic_DNA"/>
</dbReference>
<sequence length="188" mass="20848">MTPTPETIASAVASEQTAKGLPPLDQWHPELSGDMDLTITRDGQWMYQGEPIAREATVRLFTTILRREEDGHYYLVTPVEKWRIRVEDTPLLAHGLTVSGEGEQQVVSVITNAGETLEVGPEHPLEVGSYEQTGEPRPVIQVRHGVEARLVTSAFYDLADLAEERELAGTRVYGVTSHKKFWEIGPSG</sequence>
<dbReference type="Proteomes" id="UP000239866">
    <property type="component" value="Unassembled WGS sequence"/>
</dbReference>